<gene>
    <name evidence="1" type="ORF">STRIP9103_03391</name>
</gene>
<organism evidence="1 2">
    <name type="scientific">Streptomyces ipomoeae 91-03</name>
    <dbReference type="NCBI Taxonomy" id="698759"/>
    <lineage>
        <taxon>Bacteria</taxon>
        <taxon>Bacillati</taxon>
        <taxon>Actinomycetota</taxon>
        <taxon>Actinomycetes</taxon>
        <taxon>Kitasatosporales</taxon>
        <taxon>Streptomycetaceae</taxon>
        <taxon>Streptomyces</taxon>
    </lineage>
</organism>
<dbReference type="AlphaFoldDB" id="L1L5Z2"/>
<proteinExistence type="predicted"/>
<reference evidence="1 2" key="1">
    <citation type="submission" date="2012-11" db="EMBL/GenBank/DDBJ databases">
        <authorList>
            <person name="Huguet-Tapia J.C."/>
            <person name="Durkin A.S."/>
            <person name="Pettis G.S."/>
            <person name="Badger J.H."/>
        </authorList>
    </citation>
    <scope>NUCLEOTIDE SEQUENCE [LARGE SCALE GENOMIC DNA]</scope>
    <source>
        <strain evidence="1 2">91-03</strain>
    </source>
</reference>
<dbReference type="Proteomes" id="UP000010411">
    <property type="component" value="Unassembled WGS sequence"/>
</dbReference>
<feature type="non-terminal residue" evidence="1">
    <location>
        <position position="44"/>
    </location>
</feature>
<protein>
    <submittedName>
        <fullName evidence="1">Uncharacterized protein</fullName>
    </submittedName>
</protein>
<evidence type="ECO:0000313" key="2">
    <source>
        <dbReference type="Proteomes" id="UP000010411"/>
    </source>
</evidence>
<comment type="caution">
    <text evidence="1">The sequence shown here is derived from an EMBL/GenBank/DDBJ whole genome shotgun (WGS) entry which is preliminary data.</text>
</comment>
<accession>L1L5Z2</accession>
<sequence length="44" mass="4687">MGTSGRVPHDSPPVNTTGTLAISPRIDFLEYRSVHAIPLAGRAK</sequence>
<evidence type="ECO:0000313" key="1">
    <source>
        <dbReference type="EMBL" id="EKX68481.1"/>
    </source>
</evidence>
<keyword evidence="2" id="KW-1185">Reference proteome</keyword>
<dbReference type="EMBL" id="AEJC01000076">
    <property type="protein sequence ID" value="EKX68481.1"/>
    <property type="molecule type" value="Genomic_DNA"/>
</dbReference>
<name>L1L5Z2_9ACTN</name>